<gene>
    <name evidence="3" type="ORF">FUAX_47280</name>
</gene>
<dbReference type="PANTHER" id="PTHR30543:SF21">
    <property type="entry name" value="NAD(P)H-DEPENDENT FMN REDUCTASE LOT6"/>
    <property type="match status" value="1"/>
</dbReference>
<evidence type="ECO:0000259" key="2">
    <source>
        <dbReference type="Pfam" id="PF03358"/>
    </source>
</evidence>
<dbReference type="Pfam" id="PF03358">
    <property type="entry name" value="FMN_red"/>
    <property type="match status" value="1"/>
</dbReference>
<name>A0AAU9DGQ0_9BACT</name>
<dbReference type="GO" id="GO:0016491">
    <property type="term" value="F:oxidoreductase activity"/>
    <property type="evidence" value="ECO:0007669"/>
    <property type="project" value="InterPro"/>
</dbReference>
<accession>A0AAU9DGQ0</accession>
<dbReference type="InterPro" id="IPR005025">
    <property type="entry name" value="FMN_Rdtase-like_dom"/>
</dbReference>
<dbReference type="Proteomes" id="UP001348817">
    <property type="component" value="Plasmid pFA4"/>
</dbReference>
<keyword evidence="1" id="KW-0175">Coiled coil</keyword>
<evidence type="ECO:0000313" key="3">
    <source>
        <dbReference type="EMBL" id="BDD12296.1"/>
    </source>
</evidence>
<dbReference type="GO" id="GO:0010181">
    <property type="term" value="F:FMN binding"/>
    <property type="evidence" value="ECO:0007669"/>
    <property type="project" value="TreeGrafter"/>
</dbReference>
<geneLocation type="plasmid" evidence="3 4">
    <name>pFA4</name>
</geneLocation>
<dbReference type="EMBL" id="AP025318">
    <property type="protein sequence ID" value="BDD12296.1"/>
    <property type="molecule type" value="Genomic_DNA"/>
</dbReference>
<feature type="coiled-coil region" evidence="1">
    <location>
        <begin position="154"/>
        <end position="181"/>
    </location>
</feature>
<reference evidence="3 4" key="1">
    <citation type="submission" date="2021-12" db="EMBL/GenBank/DDBJ databases">
        <title>Genome sequencing of bacteria with rrn-lacking chromosome and rrn-plasmid.</title>
        <authorList>
            <person name="Anda M."/>
            <person name="Iwasaki W."/>
        </authorList>
    </citation>
    <scope>NUCLEOTIDE SEQUENCE [LARGE SCALE GENOMIC DNA]</scope>
    <source>
        <strain evidence="3 4">DSM 100852</strain>
        <plasmid evidence="3 4">pFA4</plasmid>
    </source>
</reference>
<proteinExistence type="predicted"/>
<organism evidence="3 4">
    <name type="scientific">Fulvitalea axinellae</name>
    <dbReference type="NCBI Taxonomy" id="1182444"/>
    <lineage>
        <taxon>Bacteria</taxon>
        <taxon>Pseudomonadati</taxon>
        <taxon>Bacteroidota</taxon>
        <taxon>Cytophagia</taxon>
        <taxon>Cytophagales</taxon>
        <taxon>Persicobacteraceae</taxon>
        <taxon>Fulvitalea</taxon>
    </lineage>
</organism>
<keyword evidence="4" id="KW-1185">Reference proteome</keyword>
<dbReference type="Gene3D" id="3.40.50.360">
    <property type="match status" value="1"/>
</dbReference>
<evidence type="ECO:0000256" key="1">
    <source>
        <dbReference type="SAM" id="Coils"/>
    </source>
</evidence>
<sequence length="181" mass="19669">MKKILAFSGSNSSKSINQTLVSIASQVVKNHKVTVIDIRDFPAPIYGEDLEGDSGIPEKIAELRTLMDEHDAFIFSTPEHNGYIPAVAKNTFDWLSRTEGKFFGEKPVLLLSTSPGGYGGANTLNVLKGLAPWWGAEVVGTYSLGSFYDKVTDGKLEEEELSKLTTNINALENALSEKAEA</sequence>
<dbReference type="InterPro" id="IPR029039">
    <property type="entry name" value="Flavoprotein-like_sf"/>
</dbReference>
<protein>
    <recommendedName>
        <fullName evidence="2">NADPH-dependent FMN reductase-like domain-containing protein</fullName>
    </recommendedName>
</protein>
<dbReference type="KEGG" id="fax:FUAX_47280"/>
<feature type="domain" description="NADPH-dependent FMN reductase-like" evidence="2">
    <location>
        <begin position="3"/>
        <end position="142"/>
    </location>
</feature>
<dbReference type="GO" id="GO:0005829">
    <property type="term" value="C:cytosol"/>
    <property type="evidence" value="ECO:0007669"/>
    <property type="project" value="TreeGrafter"/>
</dbReference>
<dbReference type="AlphaFoldDB" id="A0AAU9DGQ0"/>
<evidence type="ECO:0000313" key="4">
    <source>
        <dbReference type="Proteomes" id="UP001348817"/>
    </source>
</evidence>
<dbReference type="InterPro" id="IPR050712">
    <property type="entry name" value="NAD(P)H-dep_reductase"/>
</dbReference>
<keyword evidence="3" id="KW-0614">Plasmid</keyword>
<dbReference type="RefSeq" id="WP_338395650.1">
    <property type="nucleotide sequence ID" value="NZ_AP025318.1"/>
</dbReference>
<dbReference type="PANTHER" id="PTHR30543">
    <property type="entry name" value="CHROMATE REDUCTASE"/>
    <property type="match status" value="1"/>
</dbReference>
<dbReference type="SUPFAM" id="SSF52218">
    <property type="entry name" value="Flavoproteins"/>
    <property type="match status" value="1"/>
</dbReference>